<feature type="domain" description="Response regulatory" evidence="3">
    <location>
        <begin position="12"/>
        <end position="125"/>
    </location>
</feature>
<dbReference type="eggNOG" id="COG3279">
    <property type="taxonomic scope" value="Bacteria"/>
</dbReference>
<keyword evidence="6" id="KW-1185">Reference proteome</keyword>
<gene>
    <name evidence="5" type="primary">lytR</name>
    <name evidence="5" type="ordered locus">DMR_32980</name>
</gene>
<dbReference type="GO" id="GO:0032993">
    <property type="term" value="C:protein-DNA complex"/>
    <property type="evidence" value="ECO:0007669"/>
    <property type="project" value="TreeGrafter"/>
</dbReference>
<dbReference type="InterPro" id="IPR039420">
    <property type="entry name" value="WalR-like"/>
</dbReference>
<dbReference type="STRING" id="573370.DMR_32980"/>
<organism evidence="5 6">
    <name type="scientific">Solidesulfovibrio magneticus (strain ATCC 700980 / DSM 13731 / RS-1)</name>
    <name type="common">Desulfovibrio magneticus</name>
    <dbReference type="NCBI Taxonomy" id="573370"/>
    <lineage>
        <taxon>Bacteria</taxon>
        <taxon>Pseudomonadati</taxon>
        <taxon>Thermodesulfobacteriota</taxon>
        <taxon>Desulfovibrionia</taxon>
        <taxon>Desulfovibrionales</taxon>
        <taxon>Desulfovibrionaceae</taxon>
        <taxon>Solidesulfovibrio</taxon>
    </lineage>
</organism>
<dbReference type="InterPro" id="IPR007492">
    <property type="entry name" value="LytTR_DNA-bd_dom"/>
</dbReference>
<dbReference type="AlphaFoldDB" id="C4XJP2"/>
<dbReference type="PROSITE" id="PS50930">
    <property type="entry name" value="HTH_LYTTR"/>
    <property type="match status" value="1"/>
</dbReference>
<evidence type="ECO:0000313" key="6">
    <source>
        <dbReference type="Proteomes" id="UP000009071"/>
    </source>
</evidence>
<dbReference type="PANTHER" id="PTHR48111">
    <property type="entry name" value="REGULATOR OF RPOS"/>
    <property type="match status" value="1"/>
</dbReference>
<protein>
    <submittedName>
        <fullName evidence="5">Sensory transduction protein LytR</fullName>
    </submittedName>
</protein>
<name>C4XJP2_SOLM1</name>
<accession>C4XJP2</accession>
<dbReference type="SMART" id="SM00448">
    <property type="entry name" value="REC"/>
    <property type="match status" value="1"/>
</dbReference>
<evidence type="ECO:0000256" key="1">
    <source>
        <dbReference type="ARBA" id="ARBA00023125"/>
    </source>
</evidence>
<dbReference type="KEGG" id="dma:DMR_32980"/>
<dbReference type="GO" id="GO:0005829">
    <property type="term" value="C:cytosol"/>
    <property type="evidence" value="ECO:0007669"/>
    <property type="project" value="TreeGrafter"/>
</dbReference>
<dbReference type="Gene3D" id="3.40.50.2300">
    <property type="match status" value="1"/>
</dbReference>
<dbReference type="GO" id="GO:0006355">
    <property type="term" value="P:regulation of DNA-templated transcription"/>
    <property type="evidence" value="ECO:0007669"/>
    <property type="project" value="TreeGrafter"/>
</dbReference>
<dbReference type="Proteomes" id="UP000009071">
    <property type="component" value="Chromosome"/>
</dbReference>
<dbReference type="Pfam" id="PF00072">
    <property type="entry name" value="Response_reg"/>
    <property type="match status" value="1"/>
</dbReference>
<feature type="modified residue" description="4-aspartylphosphate" evidence="2">
    <location>
        <position position="62"/>
    </location>
</feature>
<evidence type="ECO:0000256" key="2">
    <source>
        <dbReference type="PROSITE-ProRule" id="PRU00169"/>
    </source>
</evidence>
<dbReference type="GO" id="GO:0000976">
    <property type="term" value="F:transcription cis-regulatory region binding"/>
    <property type="evidence" value="ECO:0007669"/>
    <property type="project" value="TreeGrafter"/>
</dbReference>
<proteinExistence type="predicted"/>
<evidence type="ECO:0000259" key="4">
    <source>
        <dbReference type="PROSITE" id="PS50930"/>
    </source>
</evidence>
<sequence length="264" mass="28465">MAAGLNTGMGIRALIVDDEKPARDELAYLLGEHPDVEASQADGAEAALAAMAVSRPDLVFLDIRMPGRDGFDVLAEAASLPDVPLFVFVTAFDQYAVAAFEQNAVDYLLKPVAAERLAVSLDRVRRRLAQGRVGLTDALGSLLAGLGRAGGGLARVAVLRHGRIALLPAAEVVLIEADDRDVGALTDQGRFPCHGFPTLTRAEERLTGQPFFRANRAVLVNLERIAELSPWVGGKYLLVMNDPARTEVTVSRNRVRDFKERLGL</sequence>
<dbReference type="SUPFAM" id="SSF52172">
    <property type="entry name" value="CheY-like"/>
    <property type="match status" value="1"/>
</dbReference>
<dbReference type="PROSITE" id="PS50110">
    <property type="entry name" value="RESPONSE_REGULATORY"/>
    <property type="match status" value="1"/>
</dbReference>
<dbReference type="HOGENOM" id="CLU_000445_14_1_7"/>
<dbReference type="GO" id="GO:0000156">
    <property type="term" value="F:phosphorelay response regulator activity"/>
    <property type="evidence" value="ECO:0007669"/>
    <property type="project" value="TreeGrafter"/>
</dbReference>
<dbReference type="InterPro" id="IPR011006">
    <property type="entry name" value="CheY-like_superfamily"/>
</dbReference>
<keyword evidence="1" id="KW-0238">DNA-binding</keyword>
<dbReference type="InterPro" id="IPR001789">
    <property type="entry name" value="Sig_transdc_resp-reg_receiver"/>
</dbReference>
<evidence type="ECO:0000313" key="5">
    <source>
        <dbReference type="EMBL" id="BAH76789.1"/>
    </source>
</evidence>
<evidence type="ECO:0000259" key="3">
    <source>
        <dbReference type="PROSITE" id="PS50110"/>
    </source>
</evidence>
<dbReference type="PANTHER" id="PTHR48111:SF69">
    <property type="entry name" value="RESPONSE REGULATOR RECEIVER"/>
    <property type="match status" value="1"/>
</dbReference>
<dbReference type="Pfam" id="PF04397">
    <property type="entry name" value="LytTR"/>
    <property type="match status" value="1"/>
</dbReference>
<dbReference type="Gene3D" id="2.40.50.1020">
    <property type="entry name" value="LytTr DNA-binding domain"/>
    <property type="match status" value="1"/>
</dbReference>
<dbReference type="EMBL" id="AP010904">
    <property type="protein sequence ID" value="BAH76789.1"/>
    <property type="molecule type" value="Genomic_DNA"/>
</dbReference>
<feature type="domain" description="HTH LytTR-type" evidence="4">
    <location>
        <begin position="161"/>
        <end position="264"/>
    </location>
</feature>
<dbReference type="SMART" id="SM00850">
    <property type="entry name" value="LytTR"/>
    <property type="match status" value="1"/>
</dbReference>
<keyword evidence="2" id="KW-0597">Phosphoprotein</keyword>
<reference evidence="5 6" key="1">
    <citation type="journal article" date="2009" name="Genome Res.">
        <title>Whole genome sequence of Desulfovibrio magneticus strain RS-1 revealed common gene clusters in magnetotactic bacteria.</title>
        <authorList>
            <person name="Nakazawa H."/>
            <person name="Arakaki A."/>
            <person name="Narita-Yamada S."/>
            <person name="Yashiro I."/>
            <person name="Jinno K."/>
            <person name="Aoki N."/>
            <person name="Tsuruyama A."/>
            <person name="Okamura Y."/>
            <person name="Tanikawa S."/>
            <person name="Fujita N."/>
            <person name="Takeyama H."/>
            <person name="Matsunaga T."/>
        </authorList>
    </citation>
    <scope>NUCLEOTIDE SEQUENCE [LARGE SCALE GENOMIC DNA]</scope>
    <source>
        <strain evidence="6">ATCC 700980 / DSM 13731 / RS-1</strain>
    </source>
</reference>